<name>A0A7S4PT64_9DINO</name>
<dbReference type="CDD" id="cd05289">
    <property type="entry name" value="MDR_like_2"/>
    <property type="match status" value="1"/>
</dbReference>
<proteinExistence type="predicted"/>
<dbReference type="InterPro" id="IPR036291">
    <property type="entry name" value="NAD(P)-bd_dom_sf"/>
</dbReference>
<dbReference type="EMBL" id="HBNR01000555">
    <property type="protein sequence ID" value="CAE4560816.1"/>
    <property type="molecule type" value="Transcribed_RNA"/>
</dbReference>
<dbReference type="PANTHER" id="PTHR44013">
    <property type="entry name" value="ZINC-TYPE ALCOHOL DEHYDROGENASE-LIKE PROTEIN C16A3.02C"/>
    <property type="match status" value="1"/>
</dbReference>
<feature type="domain" description="Enoyl reductase (ER)" evidence="2">
    <location>
        <begin position="30"/>
        <end position="347"/>
    </location>
</feature>
<feature type="chain" id="PRO_5031399122" description="Enoyl reductase (ER) domain-containing protein" evidence="1">
    <location>
        <begin position="17"/>
        <end position="360"/>
    </location>
</feature>
<dbReference type="SMART" id="SM00829">
    <property type="entry name" value="PKS_ER"/>
    <property type="match status" value="1"/>
</dbReference>
<dbReference type="GO" id="GO:0016491">
    <property type="term" value="F:oxidoreductase activity"/>
    <property type="evidence" value="ECO:0007669"/>
    <property type="project" value="InterPro"/>
</dbReference>
<keyword evidence="1" id="KW-0732">Signal</keyword>
<dbReference type="Pfam" id="PF08240">
    <property type="entry name" value="ADH_N"/>
    <property type="match status" value="1"/>
</dbReference>
<dbReference type="AlphaFoldDB" id="A0A7S4PT64"/>
<dbReference type="InterPro" id="IPR011032">
    <property type="entry name" value="GroES-like_sf"/>
</dbReference>
<dbReference type="Gene3D" id="3.90.180.10">
    <property type="entry name" value="Medium-chain alcohol dehydrogenases, catalytic domain"/>
    <property type="match status" value="1"/>
</dbReference>
<dbReference type="Gene3D" id="3.40.50.720">
    <property type="entry name" value="NAD(P)-binding Rossmann-like Domain"/>
    <property type="match status" value="1"/>
</dbReference>
<evidence type="ECO:0000313" key="3">
    <source>
        <dbReference type="EMBL" id="CAE4560816.1"/>
    </source>
</evidence>
<protein>
    <recommendedName>
        <fullName evidence="2">Enoyl reductase (ER) domain-containing protein</fullName>
    </recommendedName>
</protein>
<dbReference type="SUPFAM" id="SSF51735">
    <property type="entry name" value="NAD(P)-binding Rossmann-fold domains"/>
    <property type="match status" value="1"/>
</dbReference>
<accession>A0A7S4PT64</accession>
<organism evidence="3">
    <name type="scientific">Alexandrium monilatum</name>
    <dbReference type="NCBI Taxonomy" id="311494"/>
    <lineage>
        <taxon>Eukaryota</taxon>
        <taxon>Sar</taxon>
        <taxon>Alveolata</taxon>
        <taxon>Dinophyceae</taxon>
        <taxon>Gonyaulacales</taxon>
        <taxon>Pyrocystaceae</taxon>
        <taxon>Alexandrium</taxon>
    </lineage>
</organism>
<reference evidence="3" key="1">
    <citation type="submission" date="2021-01" db="EMBL/GenBank/DDBJ databases">
        <authorList>
            <person name="Corre E."/>
            <person name="Pelletier E."/>
            <person name="Niang G."/>
            <person name="Scheremetjew M."/>
            <person name="Finn R."/>
            <person name="Kale V."/>
            <person name="Holt S."/>
            <person name="Cochrane G."/>
            <person name="Meng A."/>
            <person name="Brown T."/>
            <person name="Cohen L."/>
        </authorList>
    </citation>
    <scope>NUCLEOTIDE SEQUENCE</scope>
    <source>
        <strain evidence="3">CCMP3105</strain>
    </source>
</reference>
<gene>
    <name evidence="3" type="ORF">AMON00008_LOCUS435</name>
</gene>
<dbReference type="InterPro" id="IPR052733">
    <property type="entry name" value="Chloroplast_QOR"/>
</dbReference>
<dbReference type="PANTHER" id="PTHR44013:SF1">
    <property type="entry name" value="ZINC-TYPE ALCOHOL DEHYDROGENASE-LIKE PROTEIN C16A3.02C"/>
    <property type="match status" value="1"/>
</dbReference>
<dbReference type="Pfam" id="PF13602">
    <property type="entry name" value="ADH_zinc_N_2"/>
    <property type="match status" value="1"/>
</dbReference>
<dbReference type="SUPFAM" id="SSF50129">
    <property type="entry name" value="GroES-like"/>
    <property type="match status" value="1"/>
</dbReference>
<feature type="signal peptide" evidence="1">
    <location>
        <begin position="1"/>
        <end position="16"/>
    </location>
</feature>
<evidence type="ECO:0000259" key="2">
    <source>
        <dbReference type="SMART" id="SM00829"/>
    </source>
</evidence>
<evidence type="ECO:0000256" key="1">
    <source>
        <dbReference type="SAM" id="SignalP"/>
    </source>
</evidence>
<dbReference type="InterPro" id="IPR020843">
    <property type="entry name" value="ER"/>
</dbReference>
<dbReference type="InterPro" id="IPR013154">
    <property type="entry name" value="ADH-like_N"/>
</dbReference>
<sequence length="360" mass="38079">MLLRVLLAAAVTVVGAQAGARMRAAVYTSRTLFSFDVNKVDVVDVNVPRPGDGEVLVEVQASNINPVDHKIVQMAGLLWSYPHKLGFDLAGIVRAVGPGCQRVKVGDEVWGEATTLKEAVLDAGTFAQYAAVSESVLSLKPPRLSMLEAGAMPMVALTGLDALSWAAGGWGFHGENVTVLVLGGSGGTGHLGIQLAKAMGAQRVITTCSGNHTDFVKSLGADQVIDYHKDKFNEVLAAKSVDVVYDCVGLSGTGDQAAAVIKDHGSFATLLQSGLPGIPTRLRRPDISWKAPLCIGACSRHDRLDRISHMVERGSLQVHIDKVFQLEDIRTAFNHSLAGHSTGKVALRIAQGASPVESYV</sequence>